<dbReference type="EMBL" id="LR899010">
    <property type="protein sequence ID" value="CAD7080897.1"/>
    <property type="molecule type" value="Genomic_DNA"/>
</dbReference>
<dbReference type="Proteomes" id="UP000594454">
    <property type="component" value="Chromosome 2"/>
</dbReference>
<accession>A0A7R8UHE3</accession>
<sequence length="95" mass="9462">MKFVLLALALIGAASAGYVAPYGGWGYGGWGHAAAVAPLATAGWGHAAVAPLHAAYSAPVVAGYGNGWGYGAGWGHAYASPAWGYDGVWKKKAAA</sequence>
<dbReference type="InParanoid" id="A0A7R8UHE3"/>
<feature type="chain" id="PRO_5030706740" evidence="1">
    <location>
        <begin position="17"/>
        <end position="95"/>
    </location>
</feature>
<keyword evidence="3" id="KW-1185">Reference proteome</keyword>
<evidence type="ECO:0000313" key="2">
    <source>
        <dbReference type="EMBL" id="CAD7080897.1"/>
    </source>
</evidence>
<feature type="signal peptide" evidence="1">
    <location>
        <begin position="1"/>
        <end position="16"/>
    </location>
</feature>
<proteinExistence type="predicted"/>
<evidence type="ECO:0000256" key="1">
    <source>
        <dbReference type="SAM" id="SignalP"/>
    </source>
</evidence>
<keyword evidence="1" id="KW-0732">Signal</keyword>
<gene>
    <name evidence="2" type="ORF">HERILL_LOCUS4033</name>
</gene>
<evidence type="ECO:0000313" key="3">
    <source>
        <dbReference type="Proteomes" id="UP000594454"/>
    </source>
</evidence>
<protein>
    <submittedName>
        <fullName evidence="2">Uncharacterized protein</fullName>
    </submittedName>
</protein>
<reference evidence="2 3" key="1">
    <citation type="submission" date="2020-11" db="EMBL/GenBank/DDBJ databases">
        <authorList>
            <person name="Wallbank WR R."/>
            <person name="Pardo Diaz C."/>
            <person name="Kozak K."/>
            <person name="Martin S."/>
            <person name="Jiggins C."/>
            <person name="Moest M."/>
            <person name="Warren A I."/>
            <person name="Generalovic N T."/>
            <person name="Byers J.R.P. K."/>
            <person name="Montejo-Kovacevich G."/>
            <person name="Yen C E."/>
        </authorList>
    </citation>
    <scope>NUCLEOTIDE SEQUENCE [LARGE SCALE GENOMIC DNA]</scope>
</reference>
<name>A0A7R8UHE3_HERIL</name>
<organism evidence="2 3">
    <name type="scientific">Hermetia illucens</name>
    <name type="common">Black soldier fly</name>
    <dbReference type="NCBI Taxonomy" id="343691"/>
    <lineage>
        <taxon>Eukaryota</taxon>
        <taxon>Metazoa</taxon>
        <taxon>Ecdysozoa</taxon>
        <taxon>Arthropoda</taxon>
        <taxon>Hexapoda</taxon>
        <taxon>Insecta</taxon>
        <taxon>Pterygota</taxon>
        <taxon>Neoptera</taxon>
        <taxon>Endopterygota</taxon>
        <taxon>Diptera</taxon>
        <taxon>Brachycera</taxon>
        <taxon>Stratiomyomorpha</taxon>
        <taxon>Stratiomyidae</taxon>
        <taxon>Hermetiinae</taxon>
        <taxon>Hermetia</taxon>
    </lineage>
</organism>
<dbReference type="AlphaFoldDB" id="A0A7R8UHE3"/>